<accession>A0A3D8P278</accession>
<feature type="domain" description="TadE-like" evidence="2">
    <location>
        <begin position="21"/>
        <end position="57"/>
    </location>
</feature>
<dbReference type="Pfam" id="PF07811">
    <property type="entry name" value="TadE"/>
    <property type="match status" value="1"/>
</dbReference>
<proteinExistence type="predicted"/>
<keyword evidence="4" id="KW-1185">Reference proteome</keyword>
<comment type="caution">
    <text evidence="3">The sequence shown here is derived from an EMBL/GenBank/DDBJ whole genome shotgun (WGS) entry which is preliminary data.</text>
</comment>
<gene>
    <name evidence="3" type="ORF">DXX99_07995</name>
</gene>
<evidence type="ECO:0000313" key="3">
    <source>
        <dbReference type="EMBL" id="RDV82344.1"/>
    </source>
</evidence>
<reference evidence="3 4" key="1">
    <citation type="submission" date="2018-08" db="EMBL/GenBank/DDBJ databases">
        <title>Form III RuBisCO-mediated autotrophy in Thermodesulfobium bacteria.</title>
        <authorList>
            <person name="Toshchakov S.V."/>
            <person name="Kublanov I.V."/>
            <person name="Frolov E."/>
            <person name="Bonch-Osmolovskaya E.A."/>
            <person name="Tourova T.P."/>
            <person name="Chernych N.A."/>
            <person name="Lebedinsky A.V."/>
        </authorList>
    </citation>
    <scope>NUCLEOTIDE SEQUENCE [LARGE SCALE GENOMIC DNA]</scope>
    <source>
        <strain evidence="3 4">SR</strain>
    </source>
</reference>
<dbReference type="AlphaFoldDB" id="A0A3D8P278"/>
<feature type="region of interest" description="Disordered" evidence="1">
    <location>
        <begin position="155"/>
        <end position="177"/>
    </location>
</feature>
<protein>
    <recommendedName>
        <fullName evidence="2">TadE-like domain-containing protein</fullName>
    </recommendedName>
</protein>
<evidence type="ECO:0000256" key="1">
    <source>
        <dbReference type="SAM" id="MobiDB-lite"/>
    </source>
</evidence>
<evidence type="ECO:0000313" key="4">
    <source>
        <dbReference type="Proteomes" id="UP000256329"/>
    </source>
</evidence>
<name>A0A3D8P278_9THEO</name>
<sequence length="455" mass="47726">MARWLAAFLKGEDGLSNAASFLLLFPLLLALAFGAAFFGHAAAAKNVAEEAARAGARWLAAHPGDVAGAKLRAADVVLNSFTEVKGVGGGQAPPGALVGRLEKRGGEYYVGGTRVRPASPGVRAQMESLVGRDVAAEGTYGEDPCFVARAATADPPGTRAAVPPGGSATGQPGTQGSQEVGGVDYGVSYGPAQVPEYMVAGETYTVQVGAKNTGSLAWTPQGRFGLSYHWYDRNTGKVVLWDGARDYVEAPVAAGQGYTFDLPVTAPPGPGVYTLVIDMVQEGVTWFEQKGCPVLRADVEVPRGEVLKGVLTYDGSDYRVGDTLVRSAGPDLSRFAGQRVTLWGDWAGKEGYFLATSVGGLDLRSAVTFDPQRDVVCNDPVAGDPGVPPTDPASRPRTDGYAWCRVTYRVPLPAPRLWGWLARRGVWGGPAGPSFQVAGEAFFSSGEEGEANVKR</sequence>
<dbReference type="OrthoDB" id="1727305at2"/>
<dbReference type="RefSeq" id="WP_115792969.1">
    <property type="nucleotide sequence ID" value="NZ_QSLN01000011.1"/>
</dbReference>
<evidence type="ECO:0000259" key="2">
    <source>
        <dbReference type="Pfam" id="PF07811"/>
    </source>
</evidence>
<dbReference type="Gene3D" id="2.60.40.10">
    <property type="entry name" value="Immunoglobulins"/>
    <property type="match status" value="1"/>
</dbReference>
<dbReference type="EMBL" id="QSLN01000011">
    <property type="protein sequence ID" value="RDV82344.1"/>
    <property type="molecule type" value="Genomic_DNA"/>
</dbReference>
<dbReference type="Proteomes" id="UP000256329">
    <property type="component" value="Unassembled WGS sequence"/>
</dbReference>
<organism evidence="3 4">
    <name type="scientific">Ammonifex thiophilus</name>
    <dbReference type="NCBI Taxonomy" id="444093"/>
    <lineage>
        <taxon>Bacteria</taxon>
        <taxon>Bacillati</taxon>
        <taxon>Bacillota</taxon>
        <taxon>Clostridia</taxon>
        <taxon>Thermoanaerobacterales</taxon>
        <taxon>Thermoanaerobacteraceae</taxon>
        <taxon>Ammonifex</taxon>
    </lineage>
</organism>
<dbReference type="InterPro" id="IPR013783">
    <property type="entry name" value="Ig-like_fold"/>
</dbReference>
<dbReference type="InterPro" id="IPR012495">
    <property type="entry name" value="TadE-like_dom"/>
</dbReference>